<dbReference type="EMBL" id="JXXN02005598">
    <property type="protein sequence ID" value="THD19798.1"/>
    <property type="molecule type" value="Genomic_DNA"/>
</dbReference>
<evidence type="ECO:0000313" key="3">
    <source>
        <dbReference type="Proteomes" id="UP000230066"/>
    </source>
</evidence>
<accession>A0A4E0RD84</accession>
<comment type="caution">
    <text evidence="2">The sequence shown here is derived from an EMBL/GenBank/DDBJ whole genome shotgun (WGS) entry which is preliminary data.</text>
</comment>
<gene>
    <name evidence="2" type="ORF">D915_009261</name>
</gene>
<evidence type="ECO:0008006" key="4">
    <source>
        <dbReference type="Google" id="ProtNLM"/>
    </source>
</evidence>
<evidence type="ECO:0000313" key="2">
    <source>
        <dbReference type="EMBL" id="THD19798.1"/>
    </source>
</evidence>
<organism evidence="2 3">
    <name type="scientific">Fasciola hepatica</name>
    <name type="common">Liver fluke</name>
    <dbReference type="NCBI Taxonomy" id="6192"/>
    <lineage>
        <taxon>Eukaryota</taxon>
        <taxon>Metazoa</taxon>
        <taxon>Spiralia</taxon>
        <taxon>Lophotrochozoa</taxon>
        <taxon>Platyhelminthes</taxon>
        <taxon>Trematoda</taxon>
        <taxon>Digenea</taxon>
        <taxon>Plagiorchiida</taxon>
        <taxon>Echinostomata</taxon>
        <taxon>Echinostomatoidea</taxon>
        <taxon>Fasciolidae</taxon>
        <taxon>Fasciola</taxon>
    </lineage>
</organism>
<sequence>MGHLDGEAQDIARDEGMFDKPISENTFKRLEQCPTEHRNLTEYRLAFHQLLQKSGENLAAMAREFRRLSEDAFPELSRQDRKTKVLDQVSMGVRDAILRKKFLTRPPSSLPQALETAWRIEQEQAVVQRDQLVVHNTIAAADQRPNSSENQRNRWPRGDGISHRPWNRGPRSLDQRAQYPTPRQDLLLSTVLQMSEDVRTQRVT</sequence>
<name>A0A4E0RD84_FASHE</name>
<protein>
    <recommendedName>
        <fullName evidence="4">Retrotransposon gag domain-containing protein</fullName>
    </recommendedName>
</protein>
<dbReference type="Proteomes" id="UP000230066">
    <property type="component" value="Unassembled WGS sequence"/>
</dbReference>
<evidence type="ECO:0000256" key="1">
    <source>
        <dbReference type="SAM" id="MobiDB-lite"/>
    </source>
</evidence>
<keyword evidence="3" id="KW-1185">Reference proteome</keyword>
<reference evidence="2" key="1">
    <citation type="submission" date="2019-03" db="EMBL/GenBank/DDBJ databases">
        <title>Improved annotation for the trematode Fasciola hepatica.</title>
        <authorList>
            <person name="Choi Y.-J."/>
            <person name="Martin J."/>
            <person name="Mitreva M."/>
        </authorList>
    </citation>
    <scope>NUCLEOTIDE SEQUENCE [LARGE SCALE GENOMIC DNA]</scope>
</reference>
<feature type="region of interest" description="Disordered" evidence="1">
    <location>
        <begin position="137"/>
        <end position="180"/>
    </location>
</feature>
<proteinExistence type="predicted"/>
<dbReference type="AlphaFoldDB" id="A0A4E0RD84"/>